<dbReference type="PANTHER" id="PTHR33048">
    <property type="entry name" value="PTH11-LIKE INTEGRAL MEMBRANE PROTEIN (AFU_ORTHOLOGUE AFUA_5G11245)"/>
    <property type="match status" value="1"/>
</dbReference>
<proteinExistence type="inferred from homology"/>
<keyword evidence="10" id="KW-1185">Reference proteome</keyword>
<name>A0A2P5HTW2_DIAHE</name>
<evidence type="ECO:0000256" key="2">
    <source>
        <dbReference type="ARBA" id="ARBA00022692"/>
    </source>
</evidence>
<dbReference type="OrthoDB" id="3934549at2759"/>
<keyword evidence="4 7" id="KW-0472">Membrane</keyword>
<feature type="transmembrane region" description="Helical" evidence="7">
    <location>
        <begin position="131"/>
        <end position="151"/>
    </location>
</feature>
<evidence type="ECO:0000256" key="3">
    <source>
        <dbReference type="ARBA" id="ARBA00022989"/>
    </source>
</evidence>
<dbReference type="EMBL" id="MAVT02000756">
    <property type="protein sequence ID" value="POS73666.1"/>
    <property type="molecule type" value="Genomic_DNA"/>
</dbReference>
<evidence type="ECO:0000313" key="10">
    <source>
        <dbReference type="Proteomes" id="UP000094444"/>
    </source>
</evidence>
<dbReference type="InterPro" id="IPR049326">
    <property type="entry name" value="Rhodopsin_dom_fungi"/>
</dbReference>
<feature type="domain" description="Rhodopsin" evidence="8">
    <location>
        <begin position="30"/>
        <end position="234"/>
    </location>
</feature>
<feature type="transmembrane region" description="Helical" evidence="7">
    <location>
        <begin position="171"/>
        <end position="197"/>
    </location>
</feature>
<accession>A0A2P5HTW2</accession>
<evidence type="ECO:0000256" key="6">
    <source>
        <dbReference type="SAM" id="MobiDB-lite"/>
    </source>
</evidence>
<sequence>MSSESRVRGDPWLIQVLTPVTVLVTAVVGVRFSLRYFRHTGFWLDDWFILALLILVWGMYTVSVLSVEIGVTGTPFKVNQEADQSMVWLGNLLKLLYAGQIIYASTILTAKLSILALYWRLFPTAFMKRGCVVLAALTAMWAIAGVLVDIFQCTPVSKTFDTSMKVDGDCISQTGYCLGMIIPNILIDIMILSLPTFEVAKLHLPRSQRIALGSVFLLGTGVCAASGVRMYYHLELVRAGINGDLDFTGAFYLKTSPAPNPTPPPFFLLERARGLPKTTQENPVLTTSAPSAALPVSMFQPQLWMTLEPDMAIICACLPVMRPLVTMVLASPLYRSLASYISTGVTGLSSSAKNNSKRGAASNTIGGGSSMAAHREAGVRSDNQASTFRASGYALSSFDSLEYLRDEDVEAGWLARESTRGWRPSRVGDCGIGWCQTQVSRSRSVEPDEIPLGAISVKTVVDCRETTCTGPDTRS</sequence>
<comment type="subcellular location">
    <subcellularLocation>
        <location evidence="1">Membrane</location>
        <topology evidence="1">Multi-pass membrane protein</topology>
    </subcellularLocation>
</comment>
<protein>
    <recommendedName>
        <fullName evidence="8">Rhodopsin domain-containing protein</fullName>
    </recommendedName>
</protein>
<evidence type="ECO:0000256" key="7">
    <source>
        <dbReference type="SAM" id="Phobius"/>
    </source>
</evidence>
<keyword evidence="3 7" id="KW-1133">Transmembrane helix</keyword>
<comment type="caution">
    <text evidence="9">The sequence shown here is derived from an EMBL/GenBank/DDBJ whole genome shotgun (WGS) entry which is preliminary data.</text>
</comment>
<comment type="similarity">
    <text evidence="5">Belongs to the SAT4 family.</text>
</comment>
<dbReference type="InParanoid" id="A0A2P5HTW2"/>
<dbReference type="Proteomes" id="UP000094444">
    <property type="component" value="Unassembled WGS sequence"/>
</dbReference>
<gene>
    <name evidence="9" type="ORF">DHEL01_v207940</name>
</gene>
<dbReference type="InterPro" id="IPR052337">
    <property type="entry name" value="SAT4-like"/>
</dbReference>
<dbReference type="STRING" id="158607.A0A2P5HTW2"/>
<evidence type="ECO:0000256" key="5">
    <source>
        <dbReference type="ARBA" id="ARBA00038359"/>
    </source>
</evidence>
<evidence type="ECO:0000256" key="1">
    <source>
        <dbReference type="ARBA" id="ARBA00004141"/>
    </source>
</evidence>
<organism evidence="9 10">
    <name type="scientific">Diaporthe helianthi</name>
    <dbReference type="NCBI Taxonomy" id="158607"/>
    <lineage>
        <taxon>Eukaryota</taxon>
        <taxon>Fungi</taxon>
        <taxon>Dikarya</taxon>
        <taxon>Ascomycota</taxon>
        <taxon>Pezizomycotina</taxon>
        <taxon>Sordariomycetes</taxon>
        <taxon>Sordariomycetidae</taxon>
        <taxon>Diaporthales</taxon>
        <taxon>Diaporthaceae</taxon>
        <taxon>Diaporthe</taxon>
    </lineage>
</organism>
<evidence type="ECO:0000256" key="4">
    <source>
        <dbReference type="ARBA" id="ARBA00023136"/>
    </source>
</evidence>
<dbReference type="AlphaFoldDB" id="A0A2P5HTW2"/>
<dbReference type="Pfam" id="PF20684">
    <property type="entry name" value="Fung_rhodopsin"/>
    <property type="match status" value="1"/>
</dbReference>
<dbReference type="GO" id="GO:0016020">
    <property type="term" value="C:membrane"/>
    <property type="evidence" value="ECO:0007669"/>
    <property type="project" value="UniProtKB-SubCell"/>
</dbReference>
<feature type="transmembrane region" description="Helical" evidence="7">
    <location>
        <begin position="209"/>
        <end position="232"/>
    </location>
</feature>
<dbReference type="PANTHER" id="PTHR33048:SF47">
    <property type="entry name" value="INTEGRAL MEMBRANE PROTEIN-RELATED"/>
    <property type="match status" value="1"/>
</dbReference>
<evidence type="ECO:0000259" key="8">
    <source>
        <dbReference type="Pfam" id="PF20684"/>
    </source>
</evidence>
<feature type="transmembrane region" description="Helical" evidence="7">
    <location>
        <begin position="46"/>
        <end position="67"/>
    </location>
</feature>
<evidence type="ECO:0000313" key="9">
    <source>
        <dbReference type="EMBL" id="POS73666.1"/>
    </source>
</evidence>
<feature type="transmembrane region" description="Helical" evidence="7">
    <location>
        <begin position="12"/>
        <end position="34"/>
    </location>
</feature>
<feature type="transmembrane region" description="Helical" evidence="7">
    <location>
        <begin position="95"/>
        <end position="119"/>
    </location>
</feature>
<feature type="region of interest" description="Disordered" evidence="6">
    <location>
        <begin position="348"/>
        <end position="380"/>
    </location>
</feature>
<reference evidence="9" key="1">
    <citation type="submission" date="2017-09" db="EMBL/GenBank/DDBJ databases">
        <title>Polyketide synthases of a Diaporthe helianthi virulent isolate.</title>
        <authorList>
            <person name="Baroncelli R."/>
        </authorList>
    </citation>
    <scope>NUCLEOTIDE SEQUENCE [LARGE SCALE GENOMIC DNA]</scope>
    <source>
        <strain evidence="9">7/96</strain>
    </source>
</reference>
<keyword evidence="2 7" id="KW-0812">Transmembrane</keyword>